<keyword evidence="6" id="KW-0677">Repeat</keyword>
<comment type="similarity">
    <text evidence="2">Belongs to the STK11IP family.</text>
</comment>
<dbReference type="SUPFAM" id="SSF52058">
    <property type="entry name" value="L domain-like"/>
    <property type="match status" value="1"/>
</dbReference>
<gene>
    <name evidence="12" type="ORF">DUI87_04503</name>
</gene>
<dbReference type="STRING" id="333673.A0A3M0KZD3"/>
<dbReference type="InterPro" id="IPR001611">
    <property type="entry name" value="Leu-rich_rpt"/>
</dbReference>
<evidence type="ECO:0000313" key="12">
    <source>
        <dbReference type="EMBL" id="RMC18608.1"/>
    </source>
</evidence>
<dbReference type="PANTHER" id="PTHR15454">
    <property type="entry name" value="NISCHARIN RELATED"/>
    <property type="match status" value="1"/>
</dbReference>
<accession>A0A3M0KZD3</accession>
<feature type="region of interest" description="Disordered" evidence="7">
    <location>
        <begin position="354"/>
        <end position="413"/>
    </location>
</feature>
<evidence type="ECO:0000259" key="9">
    <source>
        <dbReference type="Pfam" id="PF23142"/>
    </source>
</evidence>
<feature type="compositionally biased region" description="Acidic residues" evidence="7">
    <location>
        <begin position="402"/>
        <end position="413"/>
    </location>
</feature>
<organism evidence="12 13">
    <name type="scientific">Hirundo rustica rustica</name>
    <dbReference type="NCBI Taxonomy" id="333673"/>
    <lineage>
        <taxon>Eukaryota</taxon>
        <taxon>Metazoa</taxon>
        <taxon>Chordata</taxon>
        <taxon>Craniata</taxon>
        <taxon>Vertebrata</taxon>
        <taxon>Euteleostomi</taxon>
        <taxon>Archelosauria</taxon>
        <taxon>Archosauria</taxon>
        <taxon>Dinosauria</taxon>
        <taxon>Saurischia</taxon>
        <taxon>Theropoda</taxon>
        <taxon>Coelurosauria</taxon>
        <taxon>Aves</taxon>
        <taxon>Neognathae</taxon>
        <taxon>Neoaves</taxon>
        <taxon>Telluraves</taxon>
        <taxon>Australaves</taxon>
        <taxon>Passeriformes</taxon>
        <taxon>Sylvioidea</taxon>
        <taxon>Hirundinidae</taxon>
        <taxon>Hirundo</taxon>
    </lineage>
</organism>
<evidence type="ECO:0000259" key="11">
    <source>
        <dbReference type="Pfam" id="PF25624"/>
    </source>
</evidence>
<dbReference type="InterPro" id="IPR031782">
    <property type="entry name" value="LIP1_N"/>
</dbReference>
<protein>
    <recommendedName>
        <fullName evidence="3">Serine/threonine-protein kinase 11-interacting protein</fullName>
    </recommendedName>
</protein>
<evidence type="ECO:0000259" key="10">
    <source>
        <dbReference type="Pfam" id="PF25357"/>
    </source>
</evidence>
<dbReference type="Pfam" id="PF12799">
    <property type="entry name" value="LRR_4"/>
    <property type="match status" value="1"/>
</dbReference>
<reference evidence="12 13" key="1">
    <citation type="submission" date="2018-07" db="EMBL/GenBank/DDBJ databases">
        <title>A high quality draft genome assembly of the barn swallow (H. rustica rustica).</title>
        <authorList>
            <person name="Formenti G."/>
            <person name="Chiara M."/>
            <person name="Poveda L."/>
            <person name="Francoijs K.-J."/>
            <person name="Bonisoli-Alquati A."/>
            <person name="Canova L."/>
            <person name="Gianfranceschi L."/>
            <person name="Horner D.S."/>
            <person name="Saino N."/>
        </authorList>
    </citation>
    <scope>NUCLEOTIDE SEQUENCE [LARGE SCALE GENOMIC DNA]</scope>
    <source>
        <strain evidence="12">Chelidonia</strain>
        <tissue evidence="12">Blood</tissue>
    </source>
</reference>
<feature type="domain" description="STK11-interacting protein C-terminal PH" evidence="11">
    <location>
        <begin position="903"/>
        <end position="1054"/>
    </location>
</feature>
<evidence type="ECO:0000256" key="7">
    <source>
        <dbReference type="SAM" id="MobiDB-lite"/>
    </source>
</evidence>
<comment type="caution">
    <text evidence="12">The sequence shown here is derived from an EMBL/GenBank/DDBJ whole genome shotgun (WGS) entry which is preliminary data.</text>
</comment>
<keyword evidence="13" id="KW-1185">Reference proteome</keyword>
<dbReference type="AlphaFoldDB" id="A0A3M0KZD3"/>
<dbReference type="InterPro" id="IPR057292">
    <property type="entry name" value="PH_S11IP"/>
</dbReference>
<dbReference type="Gene3D" id="3.80.10.10">
    <property type="entry name" value="Ribonuclease Inhibitor"/>
    <property type="match status" value="1"/>
</dbReference>
<keyword evidence="5" id="KW-0433">Leucine-rich repeat</keyword>
<feature type="domain" description="PLEKHM2 PH" evidence="9">
    <location>
        <begin position="757"/>
        <end position="896"/>
    </location>
</feature>
<dbReference type="EMBL" id="QRBI01000096">
    <property type="protein sequence ID" value="RMC18608.1"/>
    <property type="molecule type" value="Genomic_DNA"/>
</dbReference>
<dbReference type="Pfam" id="PF25357">
    <property type="entry name" value="PH_S11IP"/>
    <property type="match status" value="1"/>
</dbReference>
<feature type="domain" description="LKB1 serine/threonine kinase interacting protein 1 N-terminal" evidence="8">
    <location>
        <begin position="3"/>
        <end position="91"/>
    </location>
</feature>
<dbReference type="InterPro" id="IPR057676">
    <property type="entry name" value="PH_S11IP_C"/>
</dbReference>
<dbReference type="PANTHER" id="PTHR15454:SF69">
    <property type="entry name" value="SERINE_THREONINE-PROTEIN KINASE 11-INTERACTING PROTEIN"/>
    <property type="match status" value="1"/>
</dbReference>
<dbReference type="Proteomes" id="UP000269221">
    <property type="component" value="Unassembled WGS sequence"/>
</dbReference>
<dbReference type="InterPro" id="IPR025875">
    <property type="entry name" value="Leu-rich_rpt_4"/>
</dbReference>
<dbReference type="GO" id="GO:0005737">
    <property type="term" value="C:cytoplasm"/>
    <property type="evidence" value="ECO:0007669"/>
    <property type="project" value="UniProtKB-SubCell"/>
</dbReference>
<keyword evidence="4" id="KW-0963">Cytoplasm</keyword>
<name>A0A3M0KZD3_HIRRU</name>
<dbReference type="GO" id="GO:0008104">
    <property type="term" value="P:intracellular protein localization"/>
    <property type="evidence" value="ECO:0007669"/>
    <property type="project" value="TreeGrafter"/>
</dbReference>
<dbReference type="Pfam" id="PF15904">
    <property type="entry name" value="LIP1"/>
    <property type="match status" value="1"/>
</dbReference>
<evidence type="ECO:0000256" key="3">
    <source>
        <dbReference type="ARBA" id="ARBA00020683"/>
    </source>
</evidence>
<dbReference type="InterPro" id="IPR032675">
    <property type="entry name" value="LRR_dom_sf"/>
</dbReference>
<feature type="compositionally biased region" description="Polar residues" evidence="7">
    <location>
        <begin position="664"/>
        <end position="675"/>
    </location>
</feature>
<dbReference type="InterPro" id="IPR057288">
    <property type="entry name" value="PH_PLEKHM2"/>
</dbReference>
<evidence type="ECO:0000313" key="13">
    <source>
        <dbReference type="Proteomes" id="UP000269221"/>
    </source>
</evidence>
<feature type="compositionally biased region" description="Basic residues" evidence="7">
    <location>
        <begin position="263"/>
        <end position="276"/>
    </location>
</feature>
<dbReference type="Pfam" id="PF23142">
    <property type="entry name" value="PH_PLEKHM2"/>
    <property type="match status" value="1"/>
</dbReference>
<evidence type="ECO:0000256" key="2">
    <source>
        <dbReference type="ARBA" id="ARBA00008771"/>
    </source>
</evidence>
<dbReference type="FunFam" id="3.80.10.10:FF:000658">
    <property type="entry name" value="Serine/threonine-protein kinase 11-interacting protein"/>
    <property type="match status" value="1"/>
</dbReference>
<dbReference type="OrthoDB" id="7451790at2759"/>
<feature type="region of interest" description="Disordered" evidence="7">
    <location>
        <begin position="247"/>
        <end position="292"/>
    </location>
</feature>
<dbReference type="PROSITE" id="PS51450">
    <property type="entry name" value="LRR"/>
    <property type="match status" value="2"/>
</dbReference>
<comment type="subcellular location">
    <subcellularLocation>
        <location evidence="1">Cytoplasm</location>
    </subcellularLocation>
</comment>
<evidence type="ECO:0000256" key="4">
    <source>
        <dbReference type="ARBA" id="ARBA00022490"/>
    </source>
</evidence>
<feature type="region of interest" description="Disordered" evidence="7">
    <location>
        <begin position="609"/>
        <end position="700"/>
    </location>
</feature>
<feature type="compositionally biased region" description="Acidic residues" evidence="7">
    <location>
        <begin position="381"/>
        <end position="395"/>
    </location>
</feature>
<feature type="domain" description="Serine/threonine-protein kinase 11-interacting protein PH" evidence="10">
    <location>
        <begin position="415"/>
        <end position="532"/>
    </location>
</feature>
<evidence type="ECO:0000256" key="6">
    <source>
        <dbReference type="ARBA" id="ARBA00022737"/>
    </source>
</evidence>
<proteinExistence type="inferred from homology"/>
<evidence type="ECO:0000259" key="8">
    <source>
        <dbReference type="Pfam" id="PF15904"/>
    </source>
</evidence>
<evidence type="ECO:0000256" key="1">
    <source>
        <dbReference type="ARBA" id="ARBA00004496"/>
    </source>
</evidence>
<sequence length="1059" mass="119029">MAAAETLVRGLARLLQDAGDLVLDGSSTLTLLTSTLQHLTQVFEQHLGSRNQNRGFVALPSHPAETAAILQAQFLFDVLQKTHSLKLVHVPNCVLQTAVKIFPFKSLRHLEQLLNALRVLDLSHNKIQDCEHYLTTLTELEYLNLAYNFLSKVPNLGIFSRSKLVTLILRNNELDSVNGVEQLVNLQHLDVAYNLLLEHAQLAPLSTLHYLKKHLPRLVQSVSQSIHTSTSEKTALDRSALESSCAADFSDSQSPSENVAVRVPRKKSKGKVKVRRASISEPSDTEHEPQALPLSAGLVLEHQKEMKRLASFRDRFGADWLQYKRHLEEHDQVPVMSRSRSADEITGRPAVMDLQSESSDPEQEKPQVSQEGSSPPLDDTTKEEEPEVQLDEPMEGEQRGEEEADELMLGEEEEEKVEVDLCQPVLVSQIEGEGDPEPDWIFLRVTAKHVVEVELKAARVLHRLELKCLKNVETSELTWKRMDLERVFPVLTLHFSYIRKDRQKRKYVVLDDCPEQCLQCILEVLSPAVEENRRNQDQEKGSMKLQCLKCKQEFSQSLAPWHQGSYPSELGDTKILENLVASDQGPTAAGEPIACPSCSSDHVVILPSEKCSSTPLPPGADSTSEELSDSVLEGGSQQEGPEETSVLASESGKFYIGGEDSSEIDTSNSTRSPELSTEPDGTLHPTSSSHGSDGGCGKEQGVKSQYLSLSHTDTNGGSLMGSYYYSVSRGPTPSPLSLNSESEETWNLSPSVNSVLNTRDFRSVDHRLKLYLDMEVFEENAEEFQCFLKVVMVKFGRQGEFLSILVASDLKIYVLEVTGAIRGQPAGWLKKNDSHYLSDMSHLEVGLCHQSLRMEFENPKTSYTLLIRNQSCCDQFLQTLTDLMQELPAKHRSKVKEIPTVEMNPQHWLWPLMDSKTTDSAAADDTCFFYLLGYLIQGASAFPVTLLSTRSMLFLLEENHQWQVQPSLDEDHEAEIPSRSNIQLKEKQPITSISNIITYRLCPCDIKLMLYDEVLKLESTWHIRTECPELLAELVEWIRGPWEEMFSIELRRAVYEALE</sequence>
<evidence type="ECO:0000256" key="5">
    <source>
        <dbReference type="ARBA" id="ARBA00022614"/>
    </source>
</evidence>
<dbReference type="Pfam" id="PF25624">
    <property type="entry name" value="PH_S11IP_C"/>
    <property type="match status" value="1"/>
</dbReference>